<dbReference type="EMBL" id="VUJU01010555">
    <property type="protein sequence ID" value="KAF0713836.1"/>
    <property type="molecule type" value="Genomic_DNA"/>
</dbReference>
<dbReference type="Proteomes" id="UP000478052">
    <property type="component" value="Unassembled WGS sequence"/>
</dbReference>
<comment type="caution">
    <text evidence="2">The sequence shown here is derived from an EMBL/GenBank/DDBJ whole genome shotgun (WGS) entry which is preliminary data.</text>
</comment>
<name>A0A6G0W0V9_APHCR</name>
<feature type="domain" description="DUF4806" evidence="1">
    <location>
        <begin position="255"/>
        <end position="328"/>
    </location>
</feature>
<evidence type="ECO:0000313" key="2">
    <source>
        <dbReference type="EMBL" id="KAF0713836.1"/>
    </source>
</evidence>
<accession>A0A6G0W0V9</accession>
<evidence type="ECO:0000259" key="1">
    <source>
        <dbReference type="Pfam" id="PF16064"/>
    </source>
</evidence>
<proteinExistence type="predicted"/>
<reference evidence="2 3" key="1">
    <citation type="submission" date="2019-08" db="EMBL/GenBank/DDBJ databases">
        <title>Whole genome of Aphis craccivora.</title>
        <authorList>
            <person name="Voronova N.V."/>
            <person name="Shulinski R.S."/>
            <person name="Bandarenka Y.V."/>
            <person name="Zhorov D.G."/>
            <person name="Warner D."/>
        </authorList>
    </citation>
    <scope>NUCLEOTIDE SEQUENCE [LARGE SCALE GENOMIC DNA]</scope>
    <source>
        <strain evidence="2">180601</strain>
        <tissue evidence="2">Whole Body</tissue>
    </source>
</reference>
<dbReference type="PANTHER" id="PTHR34153">
    <property type="entry name" value="SI:CH211-262H13.3-RELATED-RELATED"/>
    <property type="match status" value="1"/>
</dbReference>
<protein>
    <submittedName>
        <fullName evidence="2">DUF4806 domain-containing protein</fullName>
    </submittedName>
</protein>
<keyword evidence="3" id="KW-1185">Reference proteome</keyword>
<dbReference type="PANTHER" id="PTHR34153:SF2">
    <property type="entry name" value="SI:CH211-262H13.3-RELATED"/>
    <property type="match status" value="1"/>
</dbReference>
<organism evidence="2 3">
    <name type="scientific">Aphis craccivora</name>
    <name type="common">Cowpea aphid</name>
    <dbReference type="NCBI Taxonomy" id="307492"/>
    <lineage>
        <taxon>Eukaryota</taxon>
        <taxon>Metazoa</taxon>
        <taxon>Ecdysozoa</taxon>
        <taxon>Arthropoda</taxon>
        <taxon>Hexapoda</taxon>
        <taxon>Insecta</taxon>
        <taxon>Pterygota</taxon>
        <taxon>Neoptera</taxon>
        <taxon>Paraneoptera</taxon>
        <taxon>Hemiptera</taxon>
        <taxon>Sternorrhyncha</taxon>
        <taxon>Aphidomorpha</taxon>
        <taxon>Aphidoidea</taxon>
        <taxon>Aphididae</taxon>
        <taxon>Aphidini</taxon>
        <taxon>Aphis</taxon>
        <taxon>Aphis</taxon>
    </lineage>
</organism>
<evidence type="ECO:0000313" key="3">
    <source>
        <dbReference type="Proteomes" id="UP000478052"/>
    </source>
</evidence>
<feature type="non-terminal residue" evidence="2">
    <location>
        <position position="1"/>
    </location>
</feature>
<dbReference type="AlphaFoldDB" id="A0A6G0W0V9"/>
<dbReference type="InterPro" id="IPR032071">
    <property type="entry name" value="DUF4806"/>
</dbReference>
<dbReference type="Pfam" id="PF16064">
    <property type="entry name" value="DUF4806"/>
    <property type="match status" value="1"/>
</dbReference>
<dbReference type="OrthoDB" id="6605095at2759"/>
<gene>
    <name evidence="2" type="ORF">FWK35_00032165</name>
</gene>
<sequence length="352" mass="40843">WTVGYFEKENQYSVIPDTWIISCGNMTISRWPKSGNVKEMISEHVEVCYDWPTYPVKIVSQYYNTYKEASIKERQLFYSASSSEPEFMSNQKNKLVKQKRTYESLHDDSDSSCNSGSLTPIKVKKYTENKIVTQTILEEEAVTRPTNRFSPDHVPPQPHTEKFQIITSALNNVFNLHYEQNAPRQELLSLETNSTIACMYLSSNNLIQSMFEQITTILAYVKRIDEKIETVGCNRCNAESANPLVNNDFLNLFLIKTVEEVQNIEIKLMDTTFEKQMINLVSQIGGLNVHNFIKRVYARLYTNELATQYSWTGFRNNNPLQHLKLTKIIKDVCMKTFKGIEMEFEINVKKLV</sequence>